<accession>A0A6C0JU14</accession>
<dbReference type="EMBL" id="MN740695">
    <property type="protein sequence ID" value="QHU08190.1"/>
    <property type="molecule type" value="Genomic_DNA"/>
</dbReference>
<evidence type="ECO:0000313" key="1">
    <source>
        <dbReference type="EMBL" id="QHU08190.1"/>
    </source>
</evidence>
<name>A0A6C0JU14_9ZZZZ</name>
<sequence>MPRYVIHDNGARPFLVEVNDQSVTVYKQFRTQAWGQETVYNMARPIKRFEADKVFIGSSPRIKMTEFSAGFGTRYDGNSILLHLGDLDYVFIGMYIYSFKARAEIIKYVSPIGNSDVPYPYAIDEDNNTYLMIEDTVILSDEEGNLPWKEFSDEPYEYFYYIHIITEDQGRIPPQQPVYANERGIVGFYLGDEQYTMRYVPHPAKDYTRLITDFAPDMYIMTNYSPARIPIDKDDYIKINKKFGRQIGVTSFRKRILVKRI</sequence>
<proteinExistence type="predicted"/>
<organism evidence="1">
    <name type="scientific">viral metagenome</name>
    <dbReference type="NCBI Taxonomy" id="1070528"/>
    <lineage>
        <taxon>unclassified sequences</taxon>
        <taxon>metagenomes</taxon>
        <taxon>organismal metagenomes</taxon>
    </lineage>
</organism>
<reference evidence="1" key="1">
    <citation type="journal article" date="2020" name="Nature">
        <title>Giant virus diversity and host interactions through global metagenomics.</title>
        <authorList>
            <person name="Schulz F."/>
            <person name="Roux S."/>
            <person name="Paez-Espino D."/>
            <person name="Jungbluth S."/>
            <person name="Walsh D.A."/>
            <person name="Denef V.J."/>
            <person name="McMahon K.D."/>
            <person name="Konstantinidis K.T."/>
            <person name="Eloe-Fadrosh E.A."/>
            <person name="Kyrpides N.C."/>
            <person name="Woyke T."/>
        </authorList>
    </citation>
    <scope>NUCLEOTIDE SEQUENCE</scope>
    <source>
        <strain evidence="1">GVMAG-S-1062768-28</strain>
    </source>
</reference>
<protein>
    <submittedName>
        <fullName evidence="1">Uncharacterized protein</fullName>
    </submittedName>
</protein>
<dbReference type="AlphaFoldDB" id="A0A6C0JU14"/>